<reference evidence="2 3" key="1">
    <citation type="submission" date="2024-04" db="EMBL/GenBank/DDBJ databases">
        <title>Tritrichomonas musculus Genome.</title>
        <authorList>
            <person name="Alves-Ferreira E."/>
            <person name="Grigg M."/>
            <person name="Lorenzi H."/>
            <person name="Galac M."/>
        </authorList>
    </citation>
    <scope>NUCLEOTIDE SEQUENCE [LARGE SCALE GENOMIC DNA]</scope>
    <source>
        <strain evidence="2 3">EAF2021</strain>
    </source>
</reference>
<evidence type="ECO:0000256" key="1">
    <source>
        <dbReference type="SAM" id="MobiDB-lite"/>
    </source>
</evidence>
<protein>
    <submittedName>
        <fullName evidence="2">Uncharacterized protein</fullName>
    </submittedName>
</protein>
<proteinExistence type="predicted"/>
<feature type="region of interest" description="Disordered" evidence="1">
    <location>
        <begin position="129"/>
        <end position="189"/>
    </location>
</feature>
<evidence type="ECO:0000313" key="3">
    <source>
        <dbReference type="Proteomes" id="UP001470230"/>
    </source>
</evidence>
<dbReference type="EMBL" id="JAPFFF010000007">
    <property type="protein sequence ID" value="KAK8885884.1"/>
    <property type="molecule type" value="Genomic_DNA"/>
</dbReference>
<sequence length="203" mass="23076">MIDENTNNQLENQLNHLQSQNPQPQINSTVPTQAEILEFIKFTRCTALATDRLVHSILQMSSKLEEEGILNSGRTSRLDRDKKLRSIKSKLQKSESEIDEMMKLIPNHPDADMMINSLFKGIKSFINNNTDGLNNPTPDNTSTNNEDNQQQKIDSNNEIGNNQIDNTSNQLANDGSDINKEHDETDENKNIENLKYKAKSEFC</sequence>
<organism evidence="2 3">
    <name type="scientific">Tritrichomonas musculus</name>
    <dbReference type="NCBI Taxonomy" id="1915356"/>
    <lineage>
        <taxon>Eukaryota</taxon>
        <taxon>Metamonada</taxon>
        <taxon>Parabasalia</taxon>
        <taxon>Tritrichomonadida</taxon>
        <taxon>Tritrichomonadidae</taxon>
        <taxon>Tritrichomonas</taxon>
    </lineage>
</organism>
<dbReference type="Proteomes" id="UP001470230">
    <property type="component" value="Unassembled WGS sequence"/>
</dbReference>
<feature type="compositionally biased region" description="Polar residues" evidence="1">
    <location>
        <begin position="150"/>
        <end position="173"/>
    </location>
</feature>
<keyword evidence="3" id="KW-1185">Reference proteome</keyword>
<evidence type="ECO:0000313" key="2">
    <source>
        <dbReference type="EMBL" id="KAK8885884.1"/>
    </source>
</evidence>
<comment type="caution">
    <text evidence="2">The sequence shown here is derived from an EMBL/GenBank/DDBJ whole genome shotgun (WGS) entry which is preliminary data.</text>
</comment>
<gene>
    <name evidence="2" type="ORF">M9Y10_041341</name>
</gene>
<feature type="compositionally biased region" description="Basic and acidic residues" evidence="1">
    <location>
        <begin position="177"/>
        <end position="189"/>
    </location>
</feature>
<feature type="compositionally biased region" description="Low complexity" evidence="1">
    <location>
        <begin position="134"/>
        <end position="148"/>
    </location>
</feature>
<name>A0ABR2K428_9EUKA</name>
<accession>A0ABR2K428</accession>